<accession>A0AAD4CXX8</accession>
<evidence type="ECO:0000259" key="7">
    <source>
        <dbReference type="SMART" id="SM00906"/>
    </source>
</evidence>
<keyword evidence="3" id="KW-0805">Transcription regulation</keyword>
<feature type="signal peptide" evidence="6">
    <location>
        <begin position="1"/>
        <end position="17"/>
    </location>
</feature>
<dbReference type="Pfam" id="PF00328">
    <property type="entry name" value="His_Phos_2"/>
    <property type="match status" value="1"/>
</dbReference>
<comment type="similarity">
    <text evidence="1">Belongs to the histidine acid phosphatase family.</text>
</comment>
<dbReference type="Pfam" id="PF04082">
    <property type="entry name" value="Fungal_trans"/>
    <property type="match status" value="1"/>
</dbReference>
<gene>
    <name evidence="8" type="ORF">FE257_006656</name>
</gene>
<keyword evidence="6" id="KW-0732">Signal</keyword>
<feature type="chain" id="PRO_5042277601" description="3-phytase" evidence="6">
    <location>
        <begin position="18"/>
        <end position="1246"/>
    </location>
</feature>
<dbReference type="EC" id="3.1.3.8" evidence="2"/>
<evidence type="ECO:0000256" key="5">
    <source>
        <dbReference type="ARBA" id="ARBA00023242"/>
    </source>
</evidence>
<dbReference type="CDD" id="cd12148">
    <property type="entry name" value="fungal_TF_MHR"/>
    <property type="match status" value="1"/>
</dbReference>
<dbReference type="GO" id="GO:0006351">
    <property type="term" value="P:DNA-templated transcription"/>
    <property type="evidence" value="ECO:0007669"/>
    <property type="project" value="InterPro"/>
</dbReference>
<dbReference type="Gene3D" id="3.40.50.1240">
    <property type="entry name" value="Phosphoglycerate mutase-like"/>
    <property type="match status" value="1"/>
</dbReference>
<evidence type="ECO:0000256" key="4">
    <source>
        <dbReference type="ARBA" id="ARBA00023163"/>
    </source>
</evidence>
<feature type="domain" description="Xylanolytic transcriptional activator regulatory" evidence="7">
    <location>
        <begin position="822"/>
        <end position="895"/>
    </location>
</feature>
<evidence type="ECO:0000256" key="3">
    <source>
        <dbReference type="ARBA" id="ARBA00023015"/>
    </source>
</evidence>
<evidence type="ECO:0000256" key="2">
    <source>
        <dbReference type="ARBA" id="ARBA00012632"/>
    </source>
</evidence>
<dbReference type="InterPro" id="IPR007219">
    <property type="entry name" value="XnlR_reg_dom"/>
</dbReference>
<dbReference type="PANTHER" id="PTHR47654">
    <property type="entry name" value="ZN(II)2CYS6 TRANSCRIPTION FACTOR (EUROFUNG)-RELATED"/>
    <property type="match status" value="1"/>
</dbReference>
<organism evidence="8 9">
    <name type="scientific">Aspergillus nanangensis</name>
    <dbReference type="NCBI Taxonomy" id="2582783"/>
    <lineage>
        <taxon>Eukaryota</taxon>
        <taxon>Fungi</taxon>
        <taxon>Dikarya</taxon>
        <taxon>Ascomycota</taxon>
        <taxon>Pezizomycotina</taxon>
        <taxon>Eurotiomycetes</taxon>
        <taxon>Eurotiomycetidae</taxon>
        <taxon>Eurotiales</taxon>
        <taxon>Aspergillaceae</taxon>
        <taxon>Aspergillus</taxon>
        <taxon>Aspergillus subgen. Circumdati</taxon>
    </lineage>
</organism>
<evidence type="ECO:0000313" key="9">
    <source>
        <dbReference type="Proteomes" id="UP001194746"/>
    </source>
</evidence>
<reference evidence="8" key="2">
    <citation type="submission" date="2020-02" db="EMBL/GenBank/DDBJ databases">
        <authorList>
            <person name="Gilchrist C.L.M."/>
            <person name="Chooi Y.-H."/>
        </authorList>
    </citation>
    <scope>NUCLEOTIDE SEQUENCE</scope>
    <source>
        <strain evidence="8">MST-FP2251</strain>
    </source>
</reference>
<dbReference type="AlphaFoldDB" id="A0AAD4CXX8"/>
<keyword evidence="9" id="KW-1185">Reference proteome</keyword>
<protein>
    <recommendedName>
        <fullName evidence="2">3-phytase</fullName>
        <ecNumber evidence="2">3.1.3.8</ecNumber>
    </recommendedName>
</protein>
<evidence type="ECO:0000313" key="8">
    <source>
        <dbReference type="EMBL" id="KAF9894766.1"/>
    </source>
</evidence>
<name>A0AAD4CXX8_ASPNN</name>
<dbReference type="InterPro" id="IPR033379">
    <property type="entry name" value="Acid_Pase_AS"/>
</dbReference>
<dbReference type="PROSITE" id="PS00616">
    <property type="entry name" value="HIS_ACID_PHOSPHAT_1"/>
    <property type="match status" value="1"/>
</dbReference>
<reference evidence="8" key="1">
    <citation type="journal article" date="2019" name="Beilstein J. Org. Chem.">
        <title>Nanangenines: drimane sesquiterpenoids as the dominant metabolite cohort of a novel Australian fungus, Aspergillus nanangensis.</title>
        <authorList>
            <person name="Lacey H.J."/>
            <person name="Gilchrist C.L.M."/>
            <person name="Crombie A."/>
            <person name="Kalaitzis J.A."/>
            <person name="Vuong D."/>
            <person name="Rutledge P.J."/>
            <person name="Turner P."/>
            <person name="Pitt J.I."/>
            <person name="Lacey E."/>
            <person name="Chooi Y.H."/>
            <person name="Piggott A.M."/>
        </authorList>
    </citation>
    <scope>NUCLEOTIDE SEQUENCE</scope>
    <source>
        <strain evidence="8">MST-FP2251</strain>
    </source>
</reference>
<dbReference type="InterPro" id="IPR000560">
    <property type="entry name" value="His_Pase_clade-2"/>
</dbReference>
<evidence type="ECO:0000256" key="6">
    <source>
        <dbReference type="SAM" id="SignalP"/>
    </source>
</evidence>
<dbReference type="GO" id="GO:0008270">
    <property type="term" value="F:zinc ion binding"/>
    <property type="evidence" value="ECO:0007669"/>
    <property type="project" value="InterPro"/>
</dbReference>
<dbReference type="CDD" id="cd07061">
    <property type="entry name" value="HP_HAP_like"/>
    <property type="match status" value="1"/>
</dbReference>
<dbReference type="InterPro" id="IPR053230">
    <property type="entry name" value="Trans_reg_galc"/>
</dbReference>
<dbReference type="SUPFAM" id="SSF53254">
    <property type="entry name" value="Phosphoglycerate mutase-like"/>
    <property type="match status" value="1"/>
</dbReference>
<keyword evidence="4" id="KW-0804">Transcription</keyword>
<dbReference type="PANTHER" id="PTHR47654:SF1">
    <property type="entry name" value="ZN(II)2CYS6 TRANSCRIPTION FACTOR (EUROFUNG)"/>
    <property type="match status" value="1"/>
</dbReference>
<sequence>MWRVVFSIWGLVHVLYSFFEMRFTSESISVLLASAVSANVIRPEEPATSTVPDYFQTSYGPYAGPTAAGELPFLAQTNPVLLGNPTYVPNTPVVTDVPVAGCRDGGEIFKHMGNLSPYMPNPVGFGVKEYPLPPGANITQMHMIHRHGSRYPTIGAGVADLPDRIAELLKNGTRFLGNISFLNSWEYQLGKEELTALGRQQLFNSGVLNYFNYGRLYDASKSLIARTTTQVRMLQSAENFLNGFFGPNWTKNVTLEVIIEHPGFNNSLSGDNLCTNSKNGKSSSGDEASTQWQQIYLKDATERFRRSMHGSPNWTVTDTYNAQTMCPYETIALGYSPFCSLFTWDEWLGFEYSIDLSYHGNNAFGSPTGRAVGLGYVEELIARLQQHFPQPDDASIAINETLDTSATTFPLDQNLYLDFSHDTDIMSILTALGLRQFNQSLPATGPPDDQQLIVSHIVPFAGRFNIEVIKAPRPVRVARSPNSSDSPYESAGSETVYVHMLMNQRTIPLGRSIPECGKRDDGWCELQTFIKAQQDNIAKANFHESCFGDYPAPAQIQEFKRKLDAYEELLQYLMPKVKRHDRELISNTLERYSAVRTNPPVDNVPSSSPELSSVGADYVEEDYNRTKRLQAFGFVGGHSELSWMKDLRRDIDKSTSRAQSESSESKAALEYKTSGLLTSVSYFLDDNELFLDEEVVLYHRPPRHVADKLVNLYFHTVHPSFPIIGKLPFMQQYVLYYSTPNLHPPDKWLAILNLVFALGAKYAKLTTEPWVDALNTPLEYFTRSHRFGFAHDGPFDHPSLQQVQVEGLATFFLMTIGHINRAWRTCGLAVRSALAMGINYRNESQNTPKSSKELRYRVWWAVYTVENTLSIMTGRPISATDRFCTTPLPIPYEEDQFQGTIPSHLLSSTSIRLNYMHDFLSRRSSASSSSSSSSSCSSTQTILPSDATPPLEFSILDAPPSNSLYFLFFVDITRAMRRATDTLYAPGFSRQPWFRINEVITDSVNETDAWLRCLPDVFQFKPMHDSQIFERQRWSLAFQFYSLKITVSRLSLCRSGRQRLGPPLRDFTIVTSQRNAAKICVNSACDILALLPDSPDMLWLTRVSPWWCVLHYIMQSVTVLLIELDFCVKFSTDEVGEITPPLEKGMEWILEMAAENAAAQRAWDVCNGLYCSISRSSAAAATPVAFHGLSDVLHGESPGSLAASEDMFAREEPYIPLPENMIEHPTLQTMYDQFTPCDFDFTTSEA</sequence>
<dbReference type="Proteomes" id="UP001194746">
    <property type="component" value="Unassembled WGS sequence"/>
</dbReference>
<keyword evidence="5" id="KW-0539">Nucleus</keyword>
<evidence type="ECO:0000256" key="1">
    <source>
        <dbReference type="ARBA" id="ARBA00005375"/>
    </source>
</evidence>
<dbReference type="GO" id="GO:0003677">
    <property type="term" value="F:DNA binding"/>
    <property type="evidence" value="ECO:0007669"/>
    <property type="project" value="InterPro"/>
</dbReference>
<dbReference type="EMBL" id="VCAU01000003">
    <property type="protein sequence ID" value="KAF9894766.1"/>
    <property type="molecule type" value="Genomic_DNA"/>
</dbReference>
<dbReference type="SMART" id="SM00906">
    <property type="entry name" value="Fungal_trans"/>
    <property type="match status" value="1"/>
</dbReference>
<comment type="caution">
    <text evidence="8">The sequence shown here is derived from an EMBL/GenBank/DDBJ whole genome shotgun (WGS) entry which is preliminary data.</text>
</comment>
<proteinExistence type="inferred from homology"/>
<dbReference type="PROSITE" id="PS00778">
    <property type="entry name" value="HIS_ACID_PHOSPHAT_2"/>
    <property type="match status" value="1"/>
</dbReference>
<dbReference type="InterPro" id="IPR029033">
    <property type="entry name" value="His_PPase_superfam"/>
</dbReference>
<dbReference type="GO" id="GO:0016158">
    <property type="term" value="F:inositol hexakisphosphate 3-phosphatase activity"/>
    <property type="evidence" value="ECO:0007669"/>
    <property type="project" value="UniProtKB-EC"/>
</dbReference>